<name>A0A4R3VDC6_9BURK</name>
<dbReference type="AlphaFoldDB" id="A0A4R3VDC6"/>
<dbReference type="SUPFAM" id="SSF48179">
    <property type="entry name" value="6-phosphogluconate dehydrogenase C-terminal domain-like"/>
    <property type="match status" value="1"/>
</dbReference>
<feature type="transmembrane region" description="Helical" evidence="2">
    <location>
        <begin position="13"/>
        <end position="32"/>
    </location>
</feature>
<dbReference type="SUPFAM" id="SSF51735">
    <property type="entry name" value="NAD(P)-binding Rossmann-fold domains"/>
    <property type="match status" value="1"/>
</dbReference>
<feature type="domain" description="Prephenate/arogenate dehydrogenase" evidence="3">
    <location>
        <begin position="14"/>
        <end position="300"/>
    </location>
</feature>
<comment type="caution">
    <text evidence="4">The sequence shown here is derived from an EMBL/GenBank/DDBJ whole genome shotgun (WGS) entry which is preliminary data.</text>
</comment>
<dbReference type="GO" id="GO:0008977">
    <property type="term" value="F:prephenate dehydrogenase (NAD+) activity"/>
    <property type="evidence" value="ECO:0007669"/>
    <property type="project" value="InterPro"/>
</dbReference>
<accession>A0A4R3VDC6</accession>
<dbReference type="PROSITE" id="PS51176">
    <property type="entry name" value="PDH_ADH"/>
    <property type="match status" value="1"/>
</dbReference>
<sequence length="300" mass="31430">MSAALDAAPGRELPVLAVVGVGLIGGSFAAALRRAGKVGKVIGAGRSRDALVRAKGLGLIDEAVALEDAARQADIIVLATPVGAIPAILSRLLPFLKPDALLTDVGSTKADVVKAARSALGDRSECFVPGHPIAGAEKTGPEAASADLFVGRTVVLTPLEENTEQCRTLAIDLWKACGARVVLMEPDAHDAALASVSHVPHFLASVFMAQVSGADDADLRLSLAGSGFRDFTRISAGSAEMWQDIFMANRDAVLQELKAFRALLEQTESALAQGDARELHELLERAAVARRFWGSRSGHE</sequence>
<dbReference type="GO" id="GO:0070403">
    <property type="term" value="F:NAD+ binding"/>
    <property type="evidence" value="ECO:0007669"/>
    <property type="project" value="InterPro"/>
</dbReference>
<dbReference type="InterPro" id="IPR008927">
    <property type="entry name" value="6-PGluconate_DH-like_C_sf"/>
</dbReference>
<dbReference type="Gene3D" id="3.40.50.720">
    <property type="entry name" value="NAD(P)-binding Rossmann-like Domain"/>
    <property type="match status" value="1"/>
</dbReference>
<organism evidence="4 5">
    <name type="scientific">Paracandidimonas soli</name>
    <dbReference type="NCBI Taxonomy" id="1917182"/>
    <lineage>
        <taxon>Bacteria</taxon>
        <taxon>Pseudomonadati</taxon>
        <taxon>Pseudomonadota</taxon>
        <taxon>Betaproteobacteria</taxon>
        <taxon>Burkholderiales</taxon>
        <taxon>Alcaligenaceae</taxon>
        <taxon>Paracandidimonas</taxon>
    </lineage>
</organism>
<dbReference type="PANTHER" id="PTHR21363">
    <property type="entry name" value="PREPHENATE DEHYDROGENASE"/>
    <property type="match status" value="1"/>
</dbReference>
<dbReference type="InterPro" id="IPR046825">
    <property type="entry name" value="PDH_C"/>
</dbReference>
<dbReference type="OrthoDB" id="9809920at2"/>
<gene>
    <name evidence="4" type="ORF">EV686_102395</name>
</gene>
<dbReference type="PANTHER" id="PTHR21363:SF0">
    <property type="entry name" value="PREPHENATE DEHYDROGENASE [NADP(+)]"/>
    <property type="match status" value="1"/>
</dbReference>
<dbReference type="InterPro" id="IPR036291">
    <property type="entry name" value="NAD(P)-bd_dom_sf"/>
</dbReference>
<dbReference type="InterPro" id="IPR046826">
    <property type="entry name" value="PDH_N"/>
</dbReference>
<proteinExistence type="predicted"/>
<evidence type="ECO:0000313" key="4">
    <source>
        <dbReference type="EMBL" id="TCV01682.1"/>
    </source>
</evidence>
<keyword evidence="1" id="KW-0560">Oxidoreductase</keyword>
<dbReference type="InterPro" id="IPR003099">
    <property type="entry name" value="Prephen_DH"/>
</dbReference>
<dbReference type="Proteomes" id="UP000294692">
    <property type="component" value="Unassembled WGS sequence"/>
</dbReference>
<dbReference type="RefSeq" id="WP_132474403.1">
    <property type="nucleotide sequence ID" value="NZ_JBHRVM010000001.1"/>
</dbReference>
<keyword evidence="2" id="KW-0472">Membrane</keyword>
<keyword evidence="2" id="KW-0812">Transmembrane</keyword>
<dbReference type="Gene3D" id="1.10.3660.10">
    <property type="entry name" value="6-phosphogluconate dehydrogenase C-terminal like domain"/>
    <property type="match status" value="1"/>
</dbReference>
<dbReference type="Pfam" id="PF02153">
    <property type="entry name" value="PDH_N"/>
    <property type="match status" value="1"/>
</dbReference>
<dbReference type="InterPro" id="IPR050812">
    <property type="entry name" value="Preph/Arog_dehydrog"/>
</dbReference>
<dbReference type="FunFam" id="3.40.50.720:FF:000208">
    <property type="entry name" value="Prephenate dehydrogenase"/>
    <property type="match status" value="1"/>
</dbReference>
<evidence type="ECO:0000256" key="1">
    <source>
        <dbReference type="ARBA" id="ARBA00023002"/>
    </source>
</evidence>
<reference evidence="4 5" key="1">
    <citation type="submission" date="2019-03" db="EMBL/GenBank/DDBJ databases">
        <title>Genomic Encyclopedia of Type Strains, Phase IV (KMG-IV): sequencing the most valuable type-strain genomes for metagenomic binning, comparative biology and taxonomic classification.</title>
        <authorList>
            <person name="Goeker M."/>
        </authorList>
    </citation>
    <scope>NUCLEOTIDE SEQUENCE [LARGE SCALE GENOMIC DNA]</scope>
    <source>
        <strain evidence="4 5">DSM 100048</strain>
    </source>
</reference>
<evidence type="ECO:0000313" key="5">
    <source>
        <dbReference type="Proteomes" id="UP000294692"/>
    </source>
</evidence>
<dbReference type="EMBL" id="SMBX01000002">
    <property type="protein sequence ID" value="TCV01682.1"/>
    <property type="molecule type" value="Genomic_DNA"/>
</dbReference>
<evidence type="ECO:0000259" key="3">
    <source>
        <dbReference type="PROSITE" id="PS51176"/>
    </source>
</evidence>
<dbReference type="GO" id="GO:0004665">
    <property type="term" value="F:prephenate dehydrogenase (NADP+) activity"/>
    <property type="evidence" value="ECO:0007669"/>
    <property type="project" value="InterPro"/>
</dbReference>
<keyword evidence="2" id="KW-1133">Transmembrane helix</keyword>
<keyword evidence="5" id="KW-1185">Reference proteome</keyword>
<protein>
    <submittedName>
        <fullName evidence="4">Prephenate dehydrogenase</fullName>
    </submittedName>
</protein>
<evidence type="ECO:0000256" key="2">
    <source>
        <dbReference type="SAM" id="Phobius"/>
    </source>
</evidence>
<dbReference type="Pfam" id="PF20463">
    <property type="entry name" value="PDH_C"/>
    <property type="match status" value="1"/>
</dbReference>
<dbReference type="GO" id="GO:0006571">
    <property type="term" value="P:tyrosine biosynthetic process"/>
    <property type="evidence" value="ECO:0007669"/>
    <property type="project" value="InterPro"/>
</dbReference>